<reference evidence="3" key="1">
    <citation type="submission" date="2016-08" db="EMBL/GenBank/DDBJ databases">
        <authorList>
            <person name="Varghese N."/>
            <person name="Submissions Spin"/>
        </authorList>
    </citation>
    <scope>NUCLEOTIDE SEQUENCE [LARGE SCALE GENOMIC DNA]</scope>
    <source>
        <strain evidence="3">R-53144</strain>
    </source>
</reference>
<evidence type="ECO:0000256" key="1">
    <source>
        <dbReference type="SAM" id="Phobius"/>
    </source>
</evidence>
<proteinExistence type="predicted"/>
<keyword evidence="3" id="KW-1185">Reference proteome</keyword>
<dbReference type="RefSeq" id="WP_091118969.1">
    <property type="nucleotide sequence ID" value="NZ_FMBA01000001.1"/>
</dbReference>
<organism evidence="2 3">
    <name type="scientific">Gilliamella intestini</name>
    <dbReference type="NCBI Taxonomy" id="1798183"/>
    <lineage>
        <taxon>Bacteria</taxon>
        <taxon>Pseudomonadati</taxon>
        <taxon>Pseudomonadota</taxon>
        <taxon>Gammaproteobacteria</taxon>
        <taxon>Orbales</taxon>
        <taxon>Orbaceae</taxon>
        <taxon>Gilliamella</taxon>
    </lineage>
</organism>
<dbReference type="EMBL" id="FMBA01000001">
    <property type="protein sequence ID" value="SCB72225.1"/>
    <property type="molecule type" value="Genomic_DNA"/>
</dbReference>
<keyword evidence="1" id="KW-0812">Transmembrane</keyword>
<feature type="transmembrane region" description="Helical" evidence="1">
    <location>
        <begin position="62"/>
        <end position="95"/>
    </location>
</feature>
<feature type="transmembrane region" description="Helical" evidence="1">
    <location>
        <begin position="31"/>
        <end position="50"/>
    </location>
</feature>
<evidence type="ECO:0000313" key="3">
    <source>
        <dbReference type="Proteomes" id="UP000199698"/>
    </source>
</evidence>
<accession>A0A1C3YQ45</accession>
<keyword evidence="1" id="KW-0472">Membrane</keyword>
<dbReference type="AlphaFoldDB" id="A0A1C3YQ45"/>
<protein>
    <submittedName>
        <fullName evidence="2">Uncharacterized protein</fullName>
    </submittedName>
</protein>
<keyword evidence="1" id="KW-1133">Transmembrane helix</keyword>
<sequence length="110" mass="12801">MLFDIFDVIRVGLEATGIALDAKPKNKVMKILYWLVLIAITIVFFIFINTITKIDIIYFIPVLFVCFIFALITFGILCLMIFFFLCLGYVCFWILKKLFELMAKIISLLI</sequence>
<gene>
    <name evidence="2" type="ORF">GA0061080_100117</name>
</gene>
<evidence type="ECO:0000313" key="2">
    <source>
        <dbReference type="EMBL" id="SCB72225.1"/>
    </source>
</evidence>
<name>A0A1C3YQ45_9GAMM</name>
<dbReference type="Proteomes" id="UP000199698">
    <property type="component" value="Unassembled WGS sequence"/>
</dbReference>